<reference evidence="1" key="1">
    <citation type="submission" date="2016-11" db="EMBL/GenBank/DDBJ databases">
        <title>The genome sequence of Colletotrichum cuscutae.</title>
        <authorList>
            <person name="Baroncelli R."/>
        </authorList>
    </citation>
    <scope>NUCLEOTIDE SEQUENCE</scope>
    <source>
        <strain evidence="1">IMI 304802</strain>
    </source>
</reference>
<organism evidence="1 2">
    <name type="scientific">Colletotrichum cuscutae</name>
    <dbReference type="NCBI Taxonomy" id="1209917"/>
    <lineage>
        <taxon>Eukaryota</taxon>
        <taxon>Fungi</taxon>
        <taxon>Dikarya</taxon>
        <taxon>Ascomycota</taxon>
        <taxon>Pezizomycotina</taxon>
        <taxon>Sordariomycetes</taxon>
        <taxon>Hypocreomycetidae</taxon>
        <taxon>Glomerellales</taxon>
        <taxon>Glomerellaceae</taxon>
        <taxon>Colletotrichum</taxon>
        <taxon>Colletotrichum acutatum species complex</taxon>
    </lineage>
</organism>
<sequence>MARSWWCLCSKAHAKTQPRHRAAKSSNLSSWKWKNMERLARRERGETALDKRRYASAVSAVSGLPGDEPNCPGDDVVYIVRITQ</sequence>
<gene>
    <name evidence="1" type="ORF">CCUS01_16314</name>
</gene>
<dbReference type="EMBL" id="MPDP01000116">
    <property type="protein sequence ID" value="KAK1479234.1"/>
    <property type="molecule type" value="Genomic_DNA"/>
</dbReference>
<accession>A0AAI9Y5Q7</accession>
<dbReference type="Proteomes" id="UP001239213">
    <property type="component" value="Unassembled WGS sequence"/>
</dbReference>
<comment type="caution">
    <text evidence="1">The sequence shown here is derived from an EMBL/GenBank/DDBJ whole genome shotgun (WGS) entry which is preliminary data.</text>
</comment>
<proteinExistence type="predicted"/>
<evidence type="ECO:0000313" key="2">
    <source>
        <dbReference type="Proteomes" id="UP001239213"/>
    </source>
</evidence>
<dbReference type="AlphaFoldDB" id="A0AAI9Y5Q7"/>
<name>A0AAI9Y5Q7_9PEZI</name>
<protein>
    <submittedName>
        <fullName evidence="1">Uncharacterized protein</fullName>
    </submittedName>
</protein>
<keyword evidence="2" id="KW-1185">Reference proteome</keyword>
<evidence type="ECO:0000313" key="1">
    <source>
        <dbReference type="EMBL" id="KAK1479234.1"/>
    </source>
</evidence>